<accession>A0A4Q5E6N9</accession>
<sequence length="120" mass="12992">MAKKINTEETPQTVTDDTLRQEAVGTTGAPAETVAEHPAPAQTRTEPETAAKPEKPAEENHPGAQTPAPHVLELLKKFPAYPSLYIDVHGGTFTPDTAAAIRGKAVLYRNPFYNESKNRS</sequence>
<gene>
    <name evidence="2" type="ORF">GAP41_12725</name>
</gene>
<dbReference type="EMBL" id="WCTM01000007">
    <property type="protein sequence ID" value="KAB4241606.1"/>
    <property type="molecule type" value="Genomic_DNA"/>
</dbReference>
<evidence type="ECO:0000256" key="1">
    <source>
        <dbReference type="SAM" id="MobiDB-lite"/>
    </source>
</evidence>
<dbReference type="RefSeq" id="WP_130081174.1">
    <property type="nucleotide sequence ID" value="NZ_RCXX01000007.1"/>
</dbReference>
<dbReference type="AlphaFoldDB" id="A0A4Q5E6N9"/>
<proteinExistence type="predicted"/>
<evidence type="ECO:0000313" key="2">
    <source>
        <dbReference type="EMBL" id="KAB4241606.1"/>
    </source>
</evidence>
<organism evidence="2 3">
    <name type="scientific">Bacteroides uniformis</name>
    <dbReference type="NCBI Taxonomy" id="820"/>
    <lineage>
        <taxon>Bacteria</taxon>
        <taxon>Pseudomonadati</taxon>
        <taxon>Bacteroidota</taxon>
        <taxon>Bacteroidia</taxon>
        <taxon>Bacteroidales</taxon>
        <taxon>Bacteroidaceae</taxon>
        <taxon>Bacteroides</taxon>
    </lineage>
</organism>
<reference evidence="2 3" key="1">
    <citation type="journal article" date="2019" name="Nat. Med.">
        <title>A library of human gut bacterial isolates paired with longitudinal multiomics data enables mechanistic microbiome research.</title>
        <authorList>
            <person name="Poyet M."/>
            <person name="Groussin M."/>
            <person name="Gibbons S.M."/>
            <person name="Avila-Pacheco J."/>
            <person name="Jiang X."/>
            <person name="Kearney S.M."/>
            <person name="Perrotta A.R."/>
            <person name="Berdy B."/>
            <person name="Zhao S."/>
            <person name="Lieberman T.D."/>
            <person name="Swanson P.K."/>
            <person name="Smith M."/>
            <person name="Roesemann S."/>
            <person name="Alexander J.E."/>
            <person name="Rich S.A."/>
            <person name="Livny J."/>
            <person name="Vlamakis H."/>
            <person name="Clish C."/>
            <person name="Bullock K."/>
            <person name="Deik A."/>
            <person name="Scott J."/>
            <person name="Pierce K.A."/>
            <person name="Xavier R.J."/>
            <person name="Alm E.J."/>
        </authorList>
    </citation>
    <scope>NUCLEOTIDE SEQUENCE [LARGE SCALE GENOMIC DNA]</scope>
    <source>
        <strain evidence="2 3">BIOML-A6</strain>
    </source>
</reference>
<dbReference type="Proteomes" id="UP000431575">
    <property type="component" value="Unassembled WGS sequence"/>
</dbReference>
<protein>
    <submittedName>
        <fullName evidence="2">Uncharacterized protein</fullName>
    </submittedName>
</protein>
<evidence type="ECO:0000313" key="3">
    <source>
        <dbReference type="Proteomes" id="UP000431575"/>
    </source>
</evidence>
<feature type="region of interest" description="Disordered" evidence="1">
    <location>
        <begin position="1"/>
        <end position="68"/>
    </location>
</feature>
<name>A0A4Q5E6N9_BACUN</name>
<comment type="caution">
    <text evidence="2">The sequence shown here is derived from an EMBL/GenBank/DDBJ whole genome shotgun (WGS) entry which is preliminary data.</text>
</comment>
<feature type="compositionally biased region" description="Basic and acidic residues" evidence="1">
    <location>
        <begin position="45"/>
        <end position="61"/>
    </location>
</feature>